<name>A0ABS5L8J1_9ACTN</name>
<protein>
    <submittedName>
        <fullName evidence="6">GntR family transcriptional regulator</fullName>
    </submittedName>
</protein>
<dbReference type="PROSITE" id="PS50949">
    <property type="entry name" value="HTH_GNTR"/>
    <property type="match status" value="1"/>
</dbReference>
<dbReference type="PRINTS" id="PR00035">
    <property type="entry name" value="HTHGNTR"/>
</dbReference>
<evidence type="ECO:0000256" key="1">
    <source>
        <dbReference type="ARBA" id="ARBA00023015"/>
    </source>
</evidence>
<dbReference type="Pfam" id="PF07702">
    <property type="entry name" value="UTRA"/>
    <property type="match status" value="1"/>
</dbReference>
<sequence length="253" mass="27499">MTGSQTRPARKVATAKRDRVRDHLLRLIDTAAPGTSLDSERDLAEALGVSRPTVRAALQDLARSGYLVRHQGRGTFTSPRKIDQPLTGDTTDGGAALAAPSAEGTWTSHVVTFRTSPAGPSRAARFDIAIDAPILRIVRVRLVEGEPIAIERLDVPADLVPNLAPADLESGNFYHLLRDRHGIAVSDAVQTMEPTVANPDQAELLDIEVYAPLLQVERTTKDTTGRVVEFAHSVYRGDRYRITTRLHLDATSG</sequence>
<proteinExistence type="predicted"/>
<keyword evidence="3" id="KW-0804">Transcription</keyword>
<dbReference type="Gene3D" id="1.10.10.10">
    <property type="entry name" value="Winged helix-like DNA-binding domain superfamily/Winged helix DNA-binding domain"/>
    <property type="match status" value="1"/>
</dbReference>
<dbReference type="SUPFAM" id="SSF46785">
    <property type="entry name" value="Winged helix' DNA-binding domain"/>
    <property type="match status" value="1"/>
</dbReference>
<dbReference type="InterPro" id="IPR050679">
    <property type="entry name" value="Bact_HTH_transcr_reg"/>
</dbReference>
<dbReference type="EMBL" id="JAAFYZ010000442">
    <property type="protein sequence ID" value="MBS2554681.1"/>
    <property type="molecule type" value="Genomic_DNA"/>
</dbReference>
<dbReference type="InterPro" id="IPR028978">
    <property type="entry name" value="Chorismate_lyase_/UTRA_dom_sf"/>
</dbReference>
<reference evidence="6 7" key="1">
    <citation type="submission" date="2020-02" db="EMBL/GenBank/DDBJ databases">
        <title>Acidophilic actinobacteria isolated from forest soil.</title>
        <authorList>
            <person name="Golinska P."/>
        </authorList>
    </citation>
    <scope>NUCLEOTIDE SEQUENCE [LARGE SCALE GENOMIC DNA]</scope>
    <source>
        <strain evidence="6 7">NL8</strain>
    </source>
</reference>
<dbReference type="Gene3D" id="3.40.1410.10">
    <property type="entry name" value="Chorismate lyase-like"/>
    <property type="match status" value="1"/>
</dbReference>
<feature type="domain" description="HTH gntR-type" evidence="5">
    <location>
        <begin position="10"/>
        <end position="80"/>
    </location>
</feature>
<dbReference type="PANTHER" id="PTHR44846">
    <property type="entry name" value="MANNOSYL-D-GLYCERATE TRANSPORT/METABOLISM SYSTEM REPRESSOR MNGR-RELATED"/>
    <property type="match status" value="1"/>
</dbReference>
<dbReference type="Pfam" id="PF00392">
    <property type="entry name" value="GntR"/>
    <property type="match status" value="1"/>
</dbReference>
<evidence type="ECO:0000256" key="2">
    <source>
        <dbReference type="ARBA" id="ARBA00023125"/>
    </source>
</evidence>
<dbReference type="InterPro" id="IPR011663">
    <property type="entry name" value="UTRA"/>
</dbReference>
<dbReference type="SMART" id="SM00866">
    <property type="entry name" value="UTRA"/>
    <property type="match status" value="1"/>
</dbReference>
<dbReference type="Proteomes" id="UP000730482">
    <property type="component" value="Unassembled WGS sequence"/>
</dbReference>
<dbReference type="PANTHER" id="PTHR44846:SF1">
    <property type="entry name" value="MANNOSYL-D-GLYCERATE TRANSPORT_METABOLISM SYSTEM REPRESSOR MNGR-RELATED"/>
    <property type="match status" value="1"/>
</dbReference>
<accession>A0ABS5L8J1</accession>
<dbReference type="SMART" id="SM00345">
    <property type="entry name" value="HTH_GNTR"/>
    <property type="match status" value="1"/>
</dbReference>
<keyword evidence="1" id="KW-0805">Transcription regulation</keyword>
<keyword evidence="2" id="KW-0238">DNA-binding</keyword>
<dbReference type="InterPro" id="IPR036390">
    <property type="entry name" value="WH_DNA-bd_sf"/>
</dbReference>
<keyword evidence="7" id="KW-1185">Reference proteome</keyword>
<comment type="caution">
    <text evidence="6">The sequence shown here is derived from an EMBL/GenBank/DDBJ whole genome shotgun (WGS) entry which is preliminary data.</text>
</comment>
<gene>
    <name evidence="6" type="ORF">KGQ19_48295</name>
</gene>
<feature type="region of interest" description="Disordered" evidence="4">
    <location>
        <begin position="73"/>
        <end position="93"/>
    </location>
</feature>
<evidence type="ECO:0000256" key="4">
    <source>
        <dbReference type="SAM" id="MobiDB-lite"/>
    </source>
</evidence>
<organism evidence="6 7">
    <name type="scientific">Catenulispora pinistramenti</name>
    <dbReference type="NCBI Taxonomy" id="2705254"/>
    <lineage>
        <taxon>Bacteria</taxon>
        <taxon>Bacillati</taxon>
        <taxon>Actinomycetota</taxon>
        <taxon>Actinomycetes</taxon>
        <taxon>Catenulisporales</taxon>
        <taxon>Catenulisporaceae</taxon>
        <taxon>Catenulispora</taxon>
    </lineage>
</organism>
<dbReference type="SUPFAM" id="SSF64288">
    <property type="entry name" value="Chorismate lyase-like"/>
    <property type="match status" value="1"/>
</dbReference>
<evidence type="ECO:0000313" key="6">
    <source>
        <dbReference type="EMBL" id="MBS2554681.1"/>
    </source>
</evidence>
<dbReference type="InterPro" id="IPR036388">
    <property type="entry name" value="WH-like_DNA-bd_sf"/>
</dbReference>
<evidence type="ECO:0000313" key="7">
    <source>
        <dbReference type="Proteomes" id="UP000730482"/>
    </source>
</evidence>
<evidence type="ECO:0000259" key="5">
    <source>
        <dbReference type="PROSITE" id="PS50949"/>
    </source>
</evidence>
<dbReference type="InterPro" id="IPR000524">
    <property type="entry name" value="Tscrpt_reg_HTH_GntR"/>
</dbReference>
<evidence type="ECO:0000256" key="3">
    <source>
        <dbReference type="ARBA" id="ARBA00023163"/>
    </source>
</evidence>
<dbReference type="RefSeq" id="WP_212022331.1">
    <property type="nucleotide sequence ID" value="NZ_JAAFYZ010000442.1"/>
</dbReference>
<dbReference type="CDD" id="cd07377">
    <property type="entry name" value="WHTH_GntR"/>
    <property type="match status" value="1"/>
</dbReference>